<evidence type="ECO:0000256" key="3">
    <source>
        <dbReference type="ARBA" id="ARBA00022801"/>
    </source>
</evidence>
<dbReference type="FunFam" id="3.40.50.10810:FF:000005">
    <property type="entry name" value="Photoperiod-independent early flowering 1"/>
    <property type="match status" value="1"/>
</dbReference>
<organism evidence="12">
    <name type="scientific">Vannella robusta</name>
    <dbReference type="NCBI Taxonomy" id="1487602"/>
    <lineage>
        <taxon>Eukaryota</taxon>
        <taxon>Amoebozoa</taxon>
        <taxon>Discosea</taxon>
        <taxon>Flabellinia</taxon>
        <taxon>Vannellidae</taxon>
        <taxon>Vannella</taxon>
    </lineage>
</organism>
<feature type="region of interest" description="Disordered" evidence="9">
    <location>
        <begin position="692"/>
        <end position="740"/>
    </location>
</feature>
<keyword evidence="5" id="KW-0067">ATP-binding</keyword>
<accession>A0A7S4MRP2</accession>
<dbReference type="GO" id="GO:0005524">
    <property type="term" value="F:ATP binding"/>
    <property type="evidence" value="ECO:0007669"/>
    <property type="project" value="UniProtKB-KW"/>
</dbReference>
<keyword evidence="8" id="KW-0539">Nucleus</keyword>
<dbReference type="Pfam" id="PF00271">
    <property type="entry name" value="Helicase_C"/>
    <property type="match status" value="1"/>
</dbReference>
<evidence type="ECO:0000259" key="11">
    <source>
        <dbReference type="PROSITE" id="PS51194"/>
    </source>
</evidence>
<dbReference type="PROSITE" id="PS51194">
    <property type="entry name" value="HELICASE_CTER"/>
    <property type="match status" value="1"/>
</dbReference>
<keyword evidence="6" id="KW-0156">Chromatin regulator</keyword>
<dbReference type="AlphaFoldDB" id="A0A7S4MRP2"/>
<feature type="region of interest" description="Disordered" evidence="9">
    <location>
        <begin position="337"/>
        <end position="405"/>
    </location>
</feature>
<dbReference type="GO" id="GO:0004386">
    <property type="term" value="F:helicase activity"/>
    <property type="evidence" value="ECO:0007669"/>
    <property type="project" value="UniProtKB-KW"/>
</dbReference>
<proteinExistence type="predicted"/>
<dbReference type="SMART" id="SM00487">
    <property type="entry name" value="DEXDc"/>
    <property type="match status" value="1"/>
</dbReference>
<evidence type="ECO:0000256" key="1">
    <source>
        <dbReference type="ARBA" id="ARBA00004123"/>
    </source>
</evidence>
<feature type="domain" description="Helicase C-terminal" evidence="11">
    <location>
        <begin position="830"/>
        <end position="993"/>
    </location>
</feature>
<feature type="compositionally biased region" description="Acidic residues" evidence="9">
    <location>
        <begin position="24"/>
        <end position="39"/>
    </location>
</feature>
<dbReference type="EMBL" id="HBKP01023933">
    <property type="protein sequence ID" value="CAE2238897.1"/>
    <property type="molecule type" value="Transcribed_RNA"/>
</dbReference>
<evidence type="ECO:0000256" key="6">
    <source>
        <dbReference type="ARBA" id="ARBA00022853"/>
    </source>
</evidence>
<feature type="region of interest" description="Disordered" evidence="9">
    <location>
        <begin position="109"/>
        <end position="148"/>
    </location>
</feature>
<name>A0A7S4MRP2_9EUKA</name>
<dbReference type="InterPro" id="IPR000330">
    <property type="entry name" value="SNF2_N"/>
</dbReference>
<protein>
    <submittedName>
        <fullName evidence="12">Uncharacterized protein</fullName>
    </submittedName>
</protein>
<dbReference type="PANTHER" id="PTHR10799">
    <property type="entry name" value="SNF2/RAD54 HELICASE FAMILY"/>
    <property type="match status" value="1"/>
</dbReference>
<feature type="compositionally biased region" description="Basic residues" evidence="9">
    <location>
        <begin position="45"/>
        <end position="57"/>
    </location>
</feature>
<comment type="subcellular location">
    <subcellularLocation>
        <location evidence="1">Nucleus</location>
    </subcellularLocation>
</comment>
<dbReference type="InterPro" id="IPR014001">
    <property type="entry name" value="Helicase_ATP-bd"/>
</dbReference>
<dbReference type="PROSITE" id="PS51192">
    <property type="entry name" value="HELICASE_ATP_BIND_1"/>
    <property type="match status" value="1"/>
</dbReference>
<gene>
    <name evidence="12" type="ORF">VSP0166_LOCUS16707</name>
</gene>
<dbReference type="SUPFAM" id="SSF52540">
    <property type="entry name" value="P-loop containing nucleoside triphosphate hydrolases"/>
    <property type="match status" value="2"/>
</dbReference>
<feature type="domain" description="Helicase ATP-binding" evidence="10">
    <location>
        <begin position="431"/>
        <end position="597"/>
    </location>
</feature>
<dbReference type="InterPro" id="IPR049730">
    <property type="entry name" value="SNF2/RAD54-like_C"/>
</dbReference>
<dbReference type="GO" id="GO:0003677">
    <property type="term" value="F:DNA binding"/>
    <property type="evidence" value="ECO:0007669"/>
    <property type="project" value="UniProtKB-KW"/>
</dbReference>
<dbReference type="CDD" id="cd18793">
    <property type="entry name" value="SF2_C_SNF"/>
    <property type="match status" value="1"/>
</dbReference>
<evidence type="ECO:0000259" key="10">
    <source>
        <dbReference type="PROSITE" id="PS51192"/>
    </source>
</evidence>
<evidence type="ECO:0000313" key="12">
    <source>
        <dbReference type="EMBL" id="CAE2238897.1"/>
    </source>
</evidence>
<feature type="compositionally biased region" description="Polar residues" evidence="9">
    <location>
        <begin position="135"/>
        <end position="148"/>
    </location>
</feature>
<evidence type="ECO:0000256" key="5">
    <source>
        <dbReference type="ARBA" id="ARBA00022840"/>
    </source>
</evidence>
<dbReference type="Pfam" id="PF00176">
    <property type="entry name" value="SNF2-rel_dom"/>
    <property type="match status" value="1"/>
</dbReference>
<dbReference type="Gene3D" id="3.40.50.10810">
    <property type="entry name" value="Tandem AAA-ATPase domain"/>
    <property type="match status" value="1"/>
</dbReference>
<dbReference type="InterPro" id="IPR001650">
    <property type="entry name" value="Helicase_C-like"/>
</dbReference>
<evidence type="ECO:0000256" key="7">
    <source>
        <dbReference type="ARBA" id="ARBA00023125"/>
    </source>
</evidence>
<evidence type="ECO:0000256" key="4">
    <source>
        <dbReference type="ARBA" id="ARBA00022806"/>
    </source>
</evidence>
<dbReference type="CDD" id="cd17919">
    <property type="entry name" value="DEXHc_Snf"/>
    <property type="match status" value="1"/>
</dbReference>
<feature type="region of interest" description="Disordered" evidence="9">
    <location>
        <begin position="24"/>
        <end position="57"/>
    </location>
</feature>
<dbReference type="InterPro" id="IPR038718">
    <property type="entry name" value="SNF2-like_sf"/>
</dbReference>
<evidence type="ECO:0000256" key="8">
    <source>
        <dbReference type="ARBA" id="ARBA00023242"/>
    </source>
</evidence>
<feature type="compositionally biased region" description="Pro residues" evidence="9">
    <location>
        <begin position="722"/>
        <end position="736"/>
    </location>
</feature>
<keyword evidence="2" id="KW-0547">Nucleotide-binding</keyword>
<feature type="compositionally biased region" description="Basic and acidic residues" evidence="9">
    <location>
        <begin position="376"/>
        <end position="405"/>
    </location>
</feature>
<feature type="compositionally biased region" description="Polar residues" evidence="9">
    <location>
        <begin position="366"/>
        <end position="375"/>
    </location>
</feature>
<sequence>MPVNHFGEYITELESSLMFDEVFEDDDDSDEDPTFEDPTDERGKLGKRKRDGRGAHFSKKARLEAENKAQGASLAWMNKTQNQSLSSFQQTAYNTNASGTNSLHSSHYSISNSGYLQPNQHPGGRYVNPGAPHLAQSSPTVATQSLENPRTSTANETAMKAAAAETQVKQFIFEHFQRVSMGSYPREASMAILKQNMRQSTDYLQALGRIQARAASKGSVSQITSRKLQAISSRGNFAGAASPSYPENKPNPPLVKQRLNMEMASSLLRQGDGSTMNALQDFESEANKVTEEELARMSELDRRIYLTLKHCESISIRLRRALQENLKVLLESNSLPASNEEKDNNETSTSDADTETNKETADASGGVSNWLPQKDSTNEETNKEDESTKETETQEEAEAKKTANEHIVREQPGLLQLALKEYQLVGLNWLNLLNKEGVNGILADEMGLGKTIQTISLLALLYEREVPDVPHLIICPSTTLANWLREIYKWCPVFKVIAYYGSPDERERIKQTLLTDRFDIVVTTYNIAGQKKDRLFLKKREFNYVILDEAQSIKNNQSLRHKYLRKLDSRHRLLLTGTPLQNNLDELWALLQFIMPDLFDFDIDFQNEKNSGMNDERVNRMKAIMAPFVLRRLKQHVSRDLPPKAESVQLCDMTPLQKELYISCVQQSRSWWEKLKNAPVEELDTGEAVADAENDYHSDTEENPAADAPPKRKRGRPRKNDPPPPPKRPPPPPPPSRALGKTLNNVFMQLRKIANHPLLVRTYYTDETLQTIGNYLMTLDENKRQRKTQVMDDLYQKSDFRIHQMCKEKAPLSRFMLSPQQLQNSGKIQLMKELLQKLQAEGHRVLIFSQMTRVLDVLQEVLGLWGYEHLRLDGSTPVSTRQGLIDRFNHDNDVFIFLLSTRAGGVGINLTAADTVIFYDIAFNPQVDRQAEDRCHRFGQVKPVTIYKLITSRTVDQNMLQMAERKARLNDIMLEEGSKKREQTKVWQLRSLLSSVFEEIQ</sequence>
<dbReference type="GO" id="GO:0005634">
    <property type="term" value="C:nucleus"/>
    <property type="evidence" value="ECO:0007669"/>
    <property type="project" value="UniProtKB-SubCell"/>
</dbReference>
<keyword evidence="4" id="KW-0347">Helicase</keyword>
<evidence type="ECO:0000256" key="9">
    <source>
        <dbReference type="SAM" id="MobiDB-lite"/>
    </source>
</evidence>
<dbReference type="GO" id="GO:0016787">
    <property type="term" value="F:hydrolase activity"/>
    <property type="evidence" value="ECO:0007669"/>
    <property type="project" value="UniProtKB-KW"/>
</dbReference>
<evidence type="ECO:0000256" key="2">
    <source>
        <dbReference type="ARBA" id="ARBA00022741"/>
    </source>
</evidence>
<dbReference type="InterPro" id="IPR027417">
    <property type="entry name" value="P-loop_NTPase"/>
</dbReference>
<keyword evidence="3" id="KW-0378">Hydrolase</keyword>
<reference evidence="12" key="1">
    <citation type="submission" date="2021-01" db="EMBL/GenBank/DDBJ databases">
        <authorList>
            <person name="Corre E."/>
            <person name="Pelletier E."/>
            <person name="Niang G."/>
            <person name="Scheremetjew M."/>
            <person name="Finn R."/>
            <person name="Kale V."/>
            <person name="Holt S."/>
            <person name="Cochrane G."/>
            <person name="Meng A."/>
            <person name="Brown T."/>
            <person name="Cohen L."/>
        </authorList>
    </citation>
    <scope>NUCLEOTIDE SEQUENCE</scope>
    <source>
        <strain evidence="12">DIVA3 518/3/11/1/6</strain>
    </source>
</reference>
<dbReference type="GO" id="GO:0006325">
    <property type="term" value="P:chromatin organization"/>
    <property type="evidence" value="ECO:0007669"/>
    <property type="project" value="UniProtKB-KW"/>
</dbReference>
<keyword evidence="7" id="KW-0238">DNA-binding</keyword>
<dbReference type="SMART" id="SM00490">
    <property type="entry name" value="HELICc"/>
    <property type="match status" value="1"/>
</dbReference>
<dbReference type="Gene3D" id="3.40.50.300">
    <property type="entry name" value="P-loop containing nucleotide triphosphate hydrolases"/>
    <property type="match status" value="1"/>
</dbReference>